<dbReference type="EMBL" id="RCZK01000006">
    <property type="protein sequence ID" value="TPG12388.1"/>
    <property type="molecule type" value="Genomic_DNA"/>
</dbReference>
<evidence type="ECO:0000313" key="13">
    <source>
        <dbReference type="Proteomes" id="UP000318413"/>
    </source>
</evidence>
<dbReference type="PIRSF" id="PIRSF015761">
    <property type="entry name" value="Protein_L"/>
    <property type="match status" value="1"/>
</dbReference>
<proteinExistence type="inferred from homology"/>
<comment type="caution">
    <text evidence="12">The sequence shown here is derived from an EMBL/GenBank/DDBJ whole genome shotgun (WGS) entry which is preliminary data.</text>
</comment>
<dbReference type="InterPro" id="IPR024230">
    <property type="entry name" value="GspL_cyto_dom"/>
</dbReference>
<dbReference type="OrthoDB" id="7432052at2"/>
<dbReference type="GO" id="GO:0015627">
    <property type="term" value="C:type II protein secretion system complex"/>
    <property type="evidence" value="ECO:0007669"/>
    <property type="project" value="InterPro"/>
</dbReference>
<dbReference type="GO" id="GO:0015628">
    <property type="term" value="P:protein secretion by the type II secretion system"/>
    <property type="evidence" value="ECO:0007669"/>
    <property type="project" value="InterPro"/>
</dbReference>
<keyword evidence="7" id="KW-0653">Protein transport</keyword>
<evidence type="ECO:0000256" key="3">
    <source>
        <dbReference type="ARBA" id="ARBA00022448"/>
    </source>
</evidence>
<name>A0A502CHD7_9SPHN</name>
<evidence type="ECO:0000259" key="11">
    <source>
        <dbReference type="Pfam" id="PF12693"/>
    </source>
</evidence>
<accession>A0A502CHD7</accession>
<dbReference type="GO" id="GO:0009276">
    <property type="term" value="C:Gram-negative-bacterium-type cell wall"/>
    <property type="evidence" value="ECO:0007669"/>
    <property type="project" value="InterPro"/>
</dbReference>
<evidence type="ECO:0000256" key="9">
    <source>
        <dbReference type="ARBA" id="ARBA00023136"/>
    </source>
</evidence>
<dbReference type="GO" id="GO:0005886">
    <property type="term" value="C:plasma membrane"/>
    <property type="evidence" value="ECO:0007669"/>
    <property type="project" value="UniProtKB-SubCell"/>
</dbReference>
<comment type="similarity">
    <text evidence="2">Belongs to the GSP L family.</text>
</comment>
<dbReference type="Pfam" id="PF12693">
    <property type="entry name" value="GspL_C"/>
    <property type="match status" value="1"/>
</dbReference>
<dbReference type="Proteomes" id="UP000318413">
    <property type="component" value="Unassembled WGS sequence"/>
</dbReference>
<evidence type="ECO:0000256" key="4">
    <source>
        <dbReference type="ARBA" id="ARBA00022475"/>
    </source>
</evidence>
<organism evidence="12 13">
    <name type="scientific">Sphingomonas oligophenolica</name>
    <dbReference type="NCBI Taxonomy" id="301154"/>
    <lineage>
        <taxon>Bacteria</taxon>
        <taxon>Pseudomonadati</taxon>
        <taxon>Pseudomonadota</taxon>
        <taxon>Alphaproteobacteria</taxon>
        <taxon>Sphingomonadales</taxon>
        <taxon>Sphingomonadaceae</taxon>
        <taxon>Sphingomonas</taxon>
    </lineage>
</organism>
<dbReference type="SUPFAM" id="SSF53067">
    <property type="entry name" value="Actin-like ATPase domain"/>
    <property type="match status" value="1"/>
</dbReference>
<feature type="domain" description="GspL periplasmic" evidence="11">
    <location>
        <begin position="208"/>
        <end position="358"/>
    </location>
</feature>
<dbReference type="RefSeq" id="WP_140871211.1">
    <property type="nucleotide sequence ID" value="NZ_RCZK01000006.1"/>
</dbReference>
<gene>
    <name evidence="12" type="ORF">EAH84_09525</name>
</gene>
<protein>
    <submittedName>
        <fullName evidence="12">General secretion pathway protein GspL</fullName>
    </submittedName>
</protein>
<keyword evidence="3" id="KW-0813">Transport</keyword>
<evidence type="ECO:0000256" key="7">
    <source>
        <dbReference type="ARBA" id="ARBA00022927"/>
    </source>
</evidence>
<reference evidence="12 13" key="1">
    <citation type="journal article" date="2019" name="Environ. Microbiol.">
        <title>Species interactions and distinct microbial communities in high Arctic permafrost affected cryosols are associated with the CH4 and CO2 gas fluxes.</title>
        <authorList>
            <person name="Altshuler I."/>
            <person name="Hamel J."/>
            <person name="Turney S."/>
            <person name="Magnuson E."/>
            <person name="Levesque R."/>
            <person name="Greer C."/>
            <person name="Whyte L.G."/>
        </authorList>
    </citation>
    <scope>NUCLEOTIDE SEQUENCE [LARGE SCALE GENOMIC DNA]</scope>
    <source>
        <strain evidence="12 13">S5.1</strain>
    </source>
</reference>
<evidence type="ECO:0000256" key="5">
    <source>
        <dbReference type="ARBA" id="ARBA00022519"/>
    </source>
</evidence>
<evidence type="ECO:0000256" key="6">
    <source>
        <dbReference type="ARBA" id="ARBA00022692"/>
    </source>
</evidence>
<keyword evidence="8" id="KW-1133">Transmembrane helix</keyword>
<dbReference type="Pfam" id="PF05134">
    <property type="entry name" value="T2SSL"/>
    <property type="match status" value="1"/>
</dbReference>
<dbReference type="AlphaFoldDB" id="A0A502CHD7"/>
<keyword evidence="4" id="KW-1003">Cell membrane</keyword>
<evidence type="ECO:0000256" key="2">
    <source>
        <dbReference type="ARBA" id="ARBA00005318"/>
    </source>
</evidence>
<evidence type="ECO:0000313" key="12">
    <source>
        <dbReference type="EMBL" id="TPG12388.1"/>
    </source>
</evidence>
<dbReference type="InterPro" id="IPR007812">
    <property type="entry name" value="T2SS_protein-GspL"/>
</dbReference>
<dbReference type="Gene3D" id="3.30.420.380">
    <property type="match status" value="1"/>
</dbReference>
<dbReference type="NCBIfam" id="TIGR01709">
    <property type="entry name" value="typeII_sec_gspL"/>
    <property type="match status" value="1"/>
</dbReference>
<feature type="domain" description="GspL cytoplasmic actin-ATPase-like" evidence="10">
    <location>
        <begin position="43"/>
        <end position="136"/>
    </location>
</feature>
<dbReference type="InterPro" id="IPR025691">
    <property type="entry name" value="GspL_pp_dom"/>
</dbReference>
<dbReference type="InterPro" id="IPR043129">
    <property type="entry name" value="ATPase_NBD"/>
</dbReference>
<keyword evidence="9" id="KW-0472">Membrane</keyword>
<dbReference type="Gene3D" id="3.30.1360.100">
    <property type="entry name" value="General secretion pathway protein M, EpsM"/>
    <property type="match status" value="1"/>
</dbReference>
<comment type="subcellular location">
    <subcellularLocation>
        <location evidence="1">Cell inner membrane</location>
        <topology evidence="1">Single-pass membrane protein</topology>
    </subcellularLocation>
</comment>
<keyword evidence="5" id="KW-0997">Cell inner membrane</keyword>
<keyword evidence="13" id="KW-1185">Reference proteome</keyword>
<keyword evidence="6" id="KW-0812">Transmembrane</keyword>
<evidence type="ECO:0000256" key="8">
    <source>
        <dbReference type="ARBA" id="ARBA00022989"/>
    </source>
</evidence>
<evidence type="ECO:0000259" key="10">
    <source>
        <dbReference type="Pfam" id="PF05134"/>
    </source>
</evidence>
<evidence type="ECO:0000256" key="1">
    <source>
        <dbReference type="ARBA" id="ARBA00004377"/>
    </source>
</evidence>
<sequence>MTLLLFLPSGPRPYRWIALADGAVTGEGEGVPAIDVDVPVIAITPADAVTLHWAELPDRSTAQAIAAARLVVAEASATPLGELHVAVGDERAANRPIGVVAAGSMREWLASLAAAGVDPVAMIPAPMLLPRPDDGYIRARPAGEGVVRGPAMGFADEARLTELVTGGVEPTDLDRNALTAALIANAATPSLDLRQGMFARRRRMALDWALIRRLAMLAAAILLVTLTIDLVRIAQYRFGADAVAARADALGATGLRRGETVADVDRQLAERLSDIRGPGAGFTATAAAVYAVVRTVPGVELTGIDFSPNGSLRLSVTAARESLPTDFKRALEAAGFDVTASVFSAANGRVSGEMTVTRS</sequence>